<evidence type="ECO:0000313" key="2">
    <source>
        <dbReference type="Proteomes" id="UP001196413"/>
    </source>
</evidence>
<keyword evidence="2" id="KW-1185">Reference proteome</keyword>
<dbReference type="AlphaFoldDB" id="A0AAD5MJT2"/>
<accession>A0AAD5MJT2</accession>
<evidence type="ECO:0000313" key="1">
    <source>
        <dbReference type="EMBL" id="KAJ1349021.1"/>
    </source>
</evidence>
<dbReference type="Proteomes" id="UP001196413">
    <property type="component" value="Unassembled WGS sequence"/>
</dbReference>
<comment type="caution">
    <text evidence="1">The sequence shown here is derived from an EMBL/GenBank/DDBJ whole genome shotgun (WGS) entry which is preliminary data.</text>
</comment>
<gene>
    <name evidence="1" type="ORF">KIN20_004463</name>
</gene>
<name>A0AAD5MJT2_PARTN</name>
<protein>
    <submittedName>
        <fullName evidence="1">Uncharacterized protein</fullName>
    </submittedName>
</protein>
<organism evidence="1 2">
    <name type="scientific">Parelaphostrongylus tenuis</name>
    <name type="common">Meningeal worm</name>
    <dbReference type="NCBI Taxonomy" id="148309"/>
    <lineage>
        <taxon>Eukaryota</taxon>
        <taxon>Metazoa</taxon>
        <taxon>Ecdysozoa</taxon>
        <taxon>Nematoda</taxon>
        <taxon>Chromadorea</taxon>
        <taxon>Rhabditida</taxon>
        <taxon>Rhabditina</taxon>
        <taxon>Rhabditomorpha</taxon>
        <taxon>Strongyloidea</taxon>
        <taxon>Metastrongylidae</taxon>
        <taxon>Parelaphostrongylus</taxon>
    </lineage>
</organism>
<sequence length="70" mass="8182">MKVRREGTIIDTQIYRKFHSTTTISDLTPLPNTFQMVDFPKIYVNSKRIQASTNFYECAYETEMADAVVR</sequence>
<proteinExistence type="predicted"/>
<dbReference type="EMBL" id="JAHQIW010000601">
    <property type="protein sequence ID" value="KAJ1349021.1"/>
    <property type="molecule type" value="Genomic_DNA"/>
</dbReference>
<reference evidence="1" key="1">
    <citation type="submission" date="2021-06" db="EMBL/GenBank/DDBJ databases">
        <title>Parelaphostrongylus tenuis whole genome reference sequence.</title>
        <authorList>
            <person name="Garwood T.J."/>
            <person name="Larsen P.A."/>
            <person name="Fountain-Jones N.M."/>
            <person name="Garbe J.R."/>
            <person name="Macchietto M.G."/>
            <person name="Kania S.A."/>
            <person name="Gerhold R.W."/>
            <person name="Richards J.E."/>
            <person name="Wolf T.M."/>
        </authorList>
    </citation>
    <scope>NUCLEOTIDE SEQUENCE</scope>
    <source>
        <strain evidence="1">MNPRO001-30</strain>
        <tissue evidence="1">Meninges</tissue>
    </source>
</reference>